<comment type="similarity">
    <text evidence="2">Belongs to the RRP17 family.</text>
</comment>
<keyword evidence="4" id="KW-0539">Nucleus</keyword>
<feature type="compositionally biased region" description="Basic and acidic residues" evidence="6">
    <location>
        <begin position="217"/>
        <end position="235"/>
    </location>
</feature>
<dbReference type="GO" id="GO:0019843">
    <property type="term" value="F:rRNA binding"/>
    <property type="evidence" value="ECO:0007669"/>
    <property type="project" value="TreeGrafter"/>
</dbReference>
<feature type="region of interest" description="Disordered" evidence="6">
    <location>
        <begin position="203"/>
        <end position="235"/>
    </location>
</feature>
<dbReference type="Proteomes" id="UP000006968">
    <property type="component" value="Chromosome XIII"/>
</dbReference>
<evidence type="ECO:0000256" key="2">
    <source>
        <dbReference type="ARBA" id="ARBA00007175"/>
    </source>
</evidence>
<proteinExistence type="inferred from homology"/>
<dbReference type="PANTHER" id="PTHR14577:SF0">
    <property type="entry name" value="NUCLEOLAR PROTEIN 12"/>
    <property type="match status" value="1"/>
</dbReference>
<gene>
    <name evidence="7" type="ORF">SU7_2743</name>
</gene>
<dbReference type="AlphaFoldDB" id="J8PXZ0"/>
<dbReference type="GO" id="GO:0005730">
    <property type="term" value="C:nucleolus"/>
    <property type="evidence" value="ECO:0007669"/>
    <property type="project" value="UniProtKB-SubCell"/>
</dbReference>
<feature type="compositionally biased region" description="Basic residues" evidence="6">
    <location>
        <begin position="204"/>
        <end position="215"/>
    </location>
</feature>
<dbReference type="Pfam" id="PF09805">
    <property type="entry name" value="Nop25"/>
    <property type="match status" value="1"/>
</dbReference>
<evidence type="ECO:0000256" key="1">
    <source>
        <dbReference type="ARBA" id="ARBA00004604"/>
    </source>
</evidence>
<dbReference type="HOGENOM" id="CLU_067149_0_0_1"/>
<evidence type="ECO:0000313" key="8">
    <source>
        <dbReference type="Proteomes" id="UP000006968"/>
    </source>
</evidence>
<accession>J8PXZ0</accession>
<protein>
    <submittedName>
        <fullName evidence="7">YDR412W</fullName>
    </submittedName>
</protein>
<reference evidence="7 8" key="1">
    <citation type="journal article" date="2013" name="BMC Genomics">
        <title>High quality de novo sequencing and assembly of the Saccharomyces arboricolus genome.</title>
        <authorList>
            <person name="Liti G."/>
            <person name="Nguyen Ba A.N."/>
            <person name="Blythe M."/>
            <person name="Mueller C.A."/>
            <person name="Bergstroem A."/>
            <person name="Cubillos F.A."/>
            <person name="Dafhnis-Calas F."/>
            <person name="Khoshraftar S."/>
            <person name="Malla S."/>
            <person name="Mehta N."/>
            <person name="Siow C.C."/>
            <person name="Warringer J."/>
            <person name="Moses A.M."/>
            <person name="Louis E.J."/>
            <person name="Nieduszynski C.A."/>
        </authorList>
    </citation>
    <scope>NUCLEOTIDE SEQUENCE [LARGE SCALE GENOMIC DNA]</scope>
    <source>
        <strain evidence="8">H-6 / AS 2.3317 / CBS 10644</strain>
    </source>
</reference>
<keyword evidence="3 5" id="KW-0175">Coiled coil</keyword>
<feature type="region of interest" description="Disordered" evidence="6">
    <location>
        <begin position="99"/>
        <end position="137"/>
    </location>
</feature>
<name>J8PXZ0_SACAR</name>
<dbReference type="InterPro" id="IPR019186">
    <property type="entry name" value="Nucleolar_protein_12"/>
</dbReference>
<dbReference type="EMBL" id="ALIE01000158">
    <property type="protein sequence ID" value="EJS42213.1"/>
    <property type="molecule type" value="Genomic_DNA"/>
</dbReference>
<evidence type="ECO:0000256" key="3">
    <source>
        <dbReference type="ARBA" id="ARBA00023054"/>
    </source>
</evidence>
<evidence type="ECO:0000313" key="7">
    <source>
        <dbReference type="EMBL" id="EJS42213.1"/>
    </source>
</evidence>
<evidence type="ECO:0000256" key="5">
    <source>
        <dbReference type="SAM" id="Coils"/>
    </source>
</evidence>
<comment type="subcellular location">
    <subcellularLocation>
        <location evidence="1">Nucleus</location>
        <location evidence="1">Nucleolus</location>
    </subcellularLocation>
</comment>
<dbReference type="OrthoDB" id="551633at2759"/>
<feature type="coiled-coil region" evidence="5">
    <location>
        <begin position="50"/>
        <end position="84"/>
    </location>
</feature>
<evidence type="ECO:0000256" key="4">
    <source>
        <dbReference type="ARBA" id="ARBA00023242"/>
    </source>
</evidence>
<keyword evidence="8" id="KW-1185">Reference proteome</keyword>
<sequence length="235" mass="27903">MAVRTNRQILTRGKNYATKQSKKFGTDEVTFDKDSRLDYLTGFHKRKVQRQKKAQEFNKEQERLRRIEERQKIRQERKEVMEEQLKTFKESLNLEAEIEDAKNDKTEDLKAESDESWYGFDSDKEEGEDESSDGKVTPILKKGAITEIYDDSTTVELESLEPNDNFEYLAHLNNVKLEKAEKVLNQSINRATKYAKFLGVDNKQKKKPKVKKFRYLTKNERRVNQRKANDNKRRR</sequence>
<dbReference type="PANTHER" id="PTHR14577">
    <property type="entry name" value="NUCLEOLAR PROTEIN 12"/>
    <property type="match status" value="1"/>
</dbReference>
<organism evidence="7 8">
    <name type="scientific">Saccharomyces arboricola (strain H-6 / AS 2.3317 / CBS 10644)</name>
    <name type="common">Yeast</name>
    <dbReference type="NCBI Taxonomy" id="1160507"/>
    <lineage>
        <taxon>Eukaryota</taxon>
        <taxon>Fungi</taxon>
        <taxon>Dikarya</taxon>
        <taxon>Ascomycota</taxon>
        <taxon>Saccharomycotina</taxon>
        <taxon>Saccharomycetes</taxon>
        <taxon>Saccharomycetales</taxon>
        <taxon>Saccharomycetaceae</taxon>
        <taxon>Saccharomyces</taxon>
    </lineage>
</organism>
<comment type="caution">
    <text evidence="7">The sequence shown here is derived from an EMBL/GenBank/DDBJ whole genome shotgun (WGS) entry which is preliminary data.</text>
</comment>
<evidence type="ECO:0000256" key="6">
    <source>
        <dbReference type="SAM" id="MobiDB-lite"/>
    </source>
</evidence>
<feature type="compositionally biased region" description="Basic and acidic residues" evidence="6">
    <location>
        <begin position="99"/>
        <end position="113"/>
    </location>
</feature>